<dbReference type="OrthoDB" id="7222937at2"/>
<dbReference type="Proteomes" id="UP000037178">
    <property type="component" value="Unassembled WGS sequence"/>
</dbReference>
<dbReference type="AlphaFoldDB" id="A0A0J9E9U6"/>
<sequence length="90" mass="10295">MPDYPATTLAKNKDKYYVLLTIPAELRQHFNGRKQLKRSTGTSELADARRRQHNISSDLYAQLDACKPDLRDLISDHLGWIGDAAEIKRL</sequence>
<proteinExistence type="predicted"/>
<dbReference type="InterPro" id="IPR046668">
    <property type="entry name" value="DUF6538"/>
</dbReference>
<name>A0A0J9E9U6_9RHOB</name>
<keyword evidence="3" id="KW-1185">Reference proteome</keyword>
<feature type="domain" description="DUF6538" evidence="1">
    <location>
        <begin position="9"/>
        <end position="67"/>
    </location>
</feature>
<gene>
    <name evidence="2" type="ORF">AIOL_003412</name>
</gene>
<evidence type="ECO:0000313" key="3">
    <source>
        <dbReference type="Proteomes" id="UP000037178"/>
    </source>
</evidence>
<dbReference type="RefSeq" id="WP_049644047.1">
    <property type="nucleotide sequence ID" value="NZ_LFTY01000002.1"/>
</dbReference>
<evidence type="ECO:0000313" key="2">
    <source>
        <dbReference type="EMBL" id="KMW58439.1"/>
    </source>
</evidence>
<dbReference type="PATRIC" id="fig|1675527.3.peg.3572"/>
<dbReference type="EMBL" id="LFTY01000002">
    <property type="protein sequence ID" value="KMW58439.1"/>
    <property type="molecule type" value="Genomic_DNA"/>
</dbReference>
<protein>
    <submittedName>
        <fullName evidence="2">Phage integrase</fullName>
    </submittedName>
</protein>
<organism evidence="2 3">
    <name type="scientific">Candidatus Rhodobacter oscarellae</name>
    <dbReference type="NCBI Taxonomy" id="1675527"/>
    <lineage>
        <taxon>Bacteria</taxon>
        <taxon>Pseudomonadati</taxon>
        <taxon>Pseudomonadota</taxon>
        <taxon>Alphaproteobacteria</taxon>
        <taxon>Rhodobacterales</taxon>
        <taxon>Rhodobacter group</taxon>
        <taxon>Rhodobacter</taxon>
    </lineage>
</organism>
<reference evidence="2 3" key="1">
    <citation type="submission" date="2015-06" db="EMBL/GenBank/DDBJ databases">
        <title>Draft genome sequence of an Alphaproteobacteria species associated to the Mediterranean sponge Oscarella lobularis.</title>
        <authorList>
            <person name="Jourda C."/>
            <person name="Santini S."/>
            <person name="Claverie J.-M."/>
        </authorList>
    </citation>
    <scope>NUCLEOTIDE SEQUENCE [LARGE SCALE GENOMIC DNA]</scope>
    <source>
        <strain evidence="2">IGS</strain>
    </source>
</reference>
<comment type="caution">
    <text evidence="2">The sequence shown here is derived from an EMBL/GenBank/DDBJ whole genome shotgun (WGS) entry which is preliminary data.</text>
</comment>
<dbReference type="Pfam" id="PF20172">
    <property type="entry name" value="DUF6538"/>
    <property type="match status" value="1"/>
</dbReference>
<evidence type="ECO:0000259" key="1">
    <source>
        <dbReference type="Pfam" id="PF20172"/>
    </source>
</evidence>
<accession>A0A0J9E9U6</accession>